<evidence type="ECO:0000313" key="3">
    <source>
        <dbReference type="EMBL" id="MEM0542324.1"/>
    </source>
</evidence>
<protein>
    <submittedName>
        <fullName evidence="3">Outer membrane beta-barrel protein</fullName>
    </submittedName>
</protein>
<keyword evidence="1" id="KW-0732">Signal</keyword>
<gene>
    <name evidence="3" type="ORF">WFZ85_06825</name>
</gene>
<keyword evidence="4" id="KW-1185">Reference proteome</keyword>
<dbReference type="Proteomes" id="UP001460072">
    <property type="component" value="Unassembled WGS sequence"/>
</dbReference>
<dbReference type="InterPro" id="IPR027385">
    <property type="entry name" value="Beta-barrel_OMP"/>
</dbReference>
<name>A0ABU9N3M9_9FLAO</name>
<dbReference type="EMBL" id="JBCGDO010000006">
    <property type="protein sequence ID" value="MEM0542324.1"/>
    <property type="molecule type" value="Genomic_DNA"/>
</dbReference>
<evidence type="ECO:0000259" key="2">
    <source>
        <dbReference type="Pfam" id="PF13505"/>
    </source>
</evidence>
<organism evidence="3 4">
    <name type="scientific">Flavobacterium aureirubrum</name>
    <dbReference type="NCBI Taxonomy" id="3133147"/>
    <lineage>
        <taxon>Bacteria</taxon>
        <taxon>Pseudomonadati</taxon>
        <taxon>Bacteroidota</taxon>
        <taxon>Flavobacteriia</taxon>
        <taxon>Flavobacteriales</taxon>
        <taxon>Flavobacteriaceae</taxon>
        <taxon>Flavobacterium</taxon>
    </lineage>
</organism>
<dbReference type="Pfam" id="PF13505">
    <property type="entry name" value="OMP_b-brl"/>
    <property type="match status" value="1"/>
</dbReference>
<dbReference type="SUPFAM" id="SSF56925">
    <property type="entry name" value="OMPA-like"/>
    <property type="match status" value="1"/>
</dbReference>
<evidence type="ECO:0000256" key="1">
    <source>
        <dbReference type="ARBA" id="ARBA00022729"/>
    </source>
</evidence>
<dbReference type="RefSeq" id="WP_342695543.1">
    <property type="nucleotide sequence ID" value="NZ_JBCGDO010000006.1"/>
</dbReference>
<proteinExistence type="predicted"/>
<sequence length="184" mass="20652">MKKITTLVFVVLCSICYGQEKTVKKFQLGVSYSLTNDDEIFKNPFSGFANYQVKQWDNLDINAGLKVYYFSSKESTNFSNKLGFNPNISSSYYFAKNKLNANVAIGYYFDSFTSTPTITGIIVSPERDIKTNGITLAPGIKYFFHPNIFIDANATFLVAKTKDDFYKDTTGNNTFINLGLGVAF</sequence>
<feature type="domain" description="Outer membrane protein beta-barrel" evidence="2">
    <location>
        <begin position="8"/>
        <end position="184"/>
    </location>
</feature>
<dbReference type="InterPro" id="IPR011250">
    <property type="entry name" value="OMP/PagP_B-barrel"/>
</dbReference>
<comment type="caution">
    <text evidence="3">The sequence shown here is derived from an EMBL/GenBank/DDBJ whole genome shotgun (WGS) entry which is preliminary data.</text>
</comment>
<reference evidence="3 4" key="1">
    <citation type="submission" date="2024-03" db="EMBL/GenBank/DDBJ databases">
        <title>Two novel species of the genus Flavobacterium exhibiting potentially degradation of complex polysaccharides.</title>
        <authorList>
            <person name="Lian X."/>
        </authorList>
    </citation>
    <scope>NUCLEOTIDE SEQUENCE [LARGE SCALE GENOMIC DNA]</scope>
    <source>
        <strain evidence="4">j3</strain>
    </source>
</reference>
<accession>A0ABU9N3M9</accession>
<evidence type="ECO:0000313" key="4">
    <source>
        <dbReference type="Proteomes" id="UP001460072"/>
    </source>
</evidence>